<feature type="compositionally biased region" description="Polar residues" evidence="1">
    <location>
        <begin position="1131"/>
        <end position="1165"/>
    </location>
</feature>
<dbReference type="AlphaFoldDB" id="A0A1U7LV93"/>
<accession>A0A1U7LV93</accession>
<dbReference type="EMBL" id="LXFE01000168">
    <property type="protein sequence ID" value="OLL26538.1"/>
    <property type="molecule type" value="Genomic_DNA"/>
</dbReference>
<dbReference type="OMA" id="IEMENEH"/>
<feature type="region of interest" description="Disordered" evidence="1">
    <location>
        <begin position="735"/>
        <end position="775"/>
    </location>
</feature>
<feature type="region of interest" description="Disordered" evidence="1">
    <location>
        <begin position="334"/>
        <end position="428"/>
    </location>
</feature>
<feature type="region of interest" description="Disordered" evidence="1">
    <location>
        <begin position="129"/>
        <end position="163"/>
    </location>
</feature>
<comment type="caution">
    <text evidence="2">The sequence shown here is derived from an EMBL/GenBank/DDBJ whole genome shotgun (WGS) entry which is preliminary data.</text>
</comment>
<feature type="compositionally biased region" description="Polar residues" evidence="1">
    <location>
        <begin position="697"/>
        <end position="720"/>
    </location>
</feature>
<feature type="region of interest" description="Disordered" evidence="1">
    <location>
        <begin position="1113"/>
        <end position="1208"/>
    </location>
</feature>
<feature type="region of interest" description="Disordered" evidence="1">
    <location>
        <begin position="232"/>
        <end position="271"/>
    </location>
</feature>
<proteinExistence type="predicted"/>
<keyword evidence="3" id="KW-1185">Reference proteome</keyword>
<feature type="region of interest" description="Disordered" evidence="1">
    <location>
        <begin position="658"/>
        <end position="720"/>
    </location>
</feature>
<dbReference type="OrthoDB" id="5411784at2759"/>
<protein>
    <submittedName>
        <fullName evidence="2">Nucleoporin nup124</fullName>
    </submittedName>
</protein>
<evidence type="ECO:0000313" key="3">
    <source>
        <dbReference type="Proteomes" id="UP000186594"/>
    </source>
</evidence>
<feature type="compositionally biased region" description="Polar residues" evidence="1">
    <location>
        <begin position="411"/>
        <end position="428"/>
    </location>
</feature>
<feature type="compositionally biased region" description="Polar residues" evidence="1">
    <location>
        <begin position="980"/>
        <end position="992"/>
    </location>
</feature>
<feature type="compositionally biased region" description="Low complexity" evidence="1">
    <location>
        <begin position="944"/>
        <end position="961"/>
    </location>
</feature>
<reference evidence="2 3" key="1">
    <citation type="submission" date="2016-04" db="EMBL/GenBank/DDBJ databases">
        <title>Evolutionary innovation and constraint leading to complex multicellularity in the Ascomycota.</title>
        <authorList>
            <person name="Cisse O."/>
            <person name="Nguyen A."/>
            <person name="Hewitt D.A."/>
            <person name="Jedd G."/>
            <person name="Stajich J.E."/>
        </authorList>
    </citation>
    <scope>NUCLEOTIDE SEQUENCE [LARGE SCALE GENOMIC DNA]</scope>
    <source>
        <strain evidence="2 3">DAH-3</strain>
    </source>
</reference>
<gene>
    <name evidence="2" type="ORF">NEOLI_001355</name>
</gene>
<evidence type="ECO:0000313" key="2">
    <source>
        <dbReference type="EMBL" id="OLL26538.1"/>
    </source>
</evidence>
<name>A0A1U7LV93_NEOID</name>
<dbReference type="Proteomes" id="UP000186594">
    <property type="component" value="Unassembled WGS sequence"/>
</dbReference>
<feature type="compositionally biased region" description="Low complexity" evidence="1">
    <location>
        <begin position="1120"/>
        <end position="1130"/>
    </location>
</feature>
<feature type="compositionally biased region" description="Polar residues" evidence="1">
    <location>
        <begin position="746"/>
        <end position="759"/>
    </location>
</feature>
<feature type="compositionally biased region" description="Polar residues" evidence="1">
    <location>
        <begin position="1018"/>
        <end position="1034"/>
    </location>
</feature>
<organism evidence="2 3">
    <name type="scientific">Neolecta irregularis (strain DAH-3)</name>
    <dbReference type="NCBI Taxonomy" id="1198029"/>
    <lineage>
        <taxon>Eukaryota</taxon>
        <taxon>Fungi</taxon>
        <taxon>Dikarya</taxon>
        <taxon>Ascomycota</taxon>
        <taxon>Taphrinomycotina</taxon>
        <taxon>Neolectales</taxon>
        <taxon>Neolectaceae</taxon>
        <taxon>Neolecta</taxon>
    </lineage>
</organism>
<evidence type="ECO:0000256" key="1">
    <source>
        <dbReference type="SAM" id="MobiDB-lite"/>
    </source>
</evidence>
<dbReference type="STRING" id="1198029.A0A1U7LV93"/>
<feature type="region of interest" description="Disordered" evidence="1">
    <location>
        <begin position="1"/>
        <end position="38"/>
    </location>
</feature>
<feature type="region of interest" description="Disordered" evidence="1">
    <location>
        <begin position="908"/>
        <end position="1036"/>
    </location>
</feature>
<sequence>MATSANTPTGPMRSARRVPRSGKPYAKGRPTTIAGKDLTPTIEQEQSFLKAIASGVTSLVSRTFNSALNTLFSEDLASPARRQKQRSLTNQIEEGVLGETQEPIQKKQSLLRPELAPHFVGQTPWVVRKGRGNLPKDQEELADDDSATMEAPFKKPRSMSDLRNPLQKKKSFQITAETYARRDAETLKWLGSHGLSLRSLLSDETPPLEHHADIERFQNLRLDLDFLDRQGLQSGPMKSKPNGVSKAESSFLPTAPSKISHAIPPPDLTDPRLHLDPVEWPRSTGPQILAAWKEVCRRWEIICREEKSRNQFDQSHYRHRRSASAMPILIKAPAPTTIAEEDHGEITSLQERRKRSRQISNESPPRKRKAGNSVARTRRAASEVPTSSKTMEPPKPKTRRRINTLPPPSPQQVDESAKISKQPSSAEQYMSSNLAPIADTKSAPSTSQKVVAFFDVSMIPEARKKRPGFFSAREEDLDEIFGPMQDIEMENEHPRKKTKMIVDESTISKSPDKIKAREVDMSWENGSTALDSPSKFGFKPRVPALRDSATSSSTSTLLFGIPKDNTELPKVNGQSTPALFGGEKTTAPSIQFATFSPENNQVSAVLKKDNAPTLFVAPAQLEEKTQSTSEHAIIFSSGTTHAPEPQKKSEVPVKLPAFTFGATKPSEDKPETPSFFDTKMPNSPAEKKDDSVPKFSFGSTASSSIAEQTTNPPVPSFGNTVETKINADAVSSFNFGTPAKTDHQPKTNGFSFTAPATSQPEKEETPKPFSFSVGAQPLSHDAATSSFSLGTNLSANGSTDEIAKDTPIAAFSFGYLTKQPDMPSATASPFRFPKKDTTAAPSFFSAPKQEEKPASSLLSSAATAVIEKATNPFGFTGPPAGAASFAFGMSDQAKKVDPARTQLAFGATHTQVPGNAGETDMDMDGQNLGGHSPATNNEPSKPSGFAFGTATTTETKPVVTTNGFSWGISTTEKKDEAPKPNTTFSSGNSLIAPQNPFGAPGASTQFGQGNETKKSFNFGPTNNETPKPSFSFGNNDAVKTANTNTFAFGNIPTPTESKSDFSFGSNNFGSNNSTTFGQSTNTLSNTVVPVFGATNSNPVAQNNGFSFNFGGGSTPPVFGAPQQQQAAPSQLNFSTTPSFNFGTSTSGVSNQPTTPTTPGQSNSQFVLGAAPAPTPGFSFNIGAPGNAAASPGGGRKIAPMKSRRPGRR</sequence>